<evidence type="ECO:0000313" key="4">
    <source>
        <dbReference type="Proteomes" id="UP001451571"/>
    </source>
</evidence>
<dbReference type="CDD" id="cd11333">
    <property type="entry name" value="AmyAc_SI_OligoGlu_DGase"/>
    <property type="match status" value="1"/>
</dbReference>
<dbReference type="NCBIfam" id="NF008183">
    <property type="entry name" value="PRK10933.1"/>
    <property type="match status" value="1"/>
</dbReference>
<dbReference type="Gene3D" id="3.90.400.10">
    <property type="entry name" value="Oligo-1,6-glucosidase, Domain 2"/>
    <property type="match status" value="1"/>
</dbReference>
<dbReference type="SUPFAM" id="SSF51011">
    <property type="entry name" value="Glycosyl hydrolase domain"/>
    <property type="match status" value="1"/>
</dbReference>
<dbReference type="PANTHER" id="PTHR10357:SF184">
    <property type="entry name" value="OLIGO-1,6-GLUCOSIDASE 1"/>
    <property type="match status" value="1"/>
</dbReference>
<organism evidence="3 4">
    <name type="scientific">Kineothrix sedimenti</name>
    <dbReference type="NCBI Taxonomy" id="3123317"/>
    <lineage>
        <taxon>Bacteria</taxon>
        <taxon>Bacillati</taxon>
        <taxon>Bacillota</taxon>
        <taxon>Clostridia</taxon>
        <taxon>Lachnospirales</taxon>
        <taxon>Lachnospiraceae</taxon>
        <taxon>Kineothrix</taxon>
    </lineage>
</organism>
<sequence length="533" mass="62379">MDSNHDGIGDLNGIIGKLDYLKELGVGAVWLNPVYESPNDDMGYDISDYRQIMREFGTMEDFDVLLREAHGRGIRIIMDLVVNHSSDEHSWFAKSRKDKDNPYRDYYIWRKGENGKEPNNWGSFFTPSAWKYDEITDEYYLHLFSEKQPDLNWENRKLREEIYDMINWWLDKGVDGFRMDVINLIAKKPGLPDGTGEKTISGYTFCPENFANQPELHDYLKEMRAACFDGRDSMCVGETPFVTPEIGRQLMNKENRELDMIFQFELMDIDSGRSGKWEIVPYTLADFKRVISRWQEATKEGWGSLFWSNHDQPRPLSRFVSPDTEEERVRAAKMLAAAMHLLRGTSFIYQGEEIGMTNAPFTSIMELRDIESIRYYEEAEKAGVKEKAWDAILKKGRDNARTPMQWEDSVNAGFSDAAPWLAVNENYHKINVEKALADTDSIWYFYQKLIAFKSGNDTAIYGDYKELYSETEAVFAYRRELEEEAFDVICNFTKKEVAFDWKQYSGKEIYFHNYDNRSESVLRPYEVRVIRIK</sequence>
<evidence type="ECO:0000259" key="2">
    <source>
        <dbReference type="SMART" id="SM00642"/>
    </source>
</evidence>
<gene>
    <name evidence="3" type="ORF">V6984_15230</name>
</gene>
<dbReference type="SUPFAM" id="SSF51445">
    <property type="entry name" value="(Trans)glycosidases"/>
    <property type="match status" value="1"/>
</dbReference>
<dbReference type="InterPro" id="IPR017853">
    <property type="entry name" value="GH"/>
</dbReference>
<evidence type="ECO:0000313" key="3">
    <source>
        <dbReference type="EMBL" id="XAH72849.1"/>
    </source>
</evidence>
<proteinExistence type="predicted"/>
<dbReference type="Pfam" id="PF00128">
    <property type="entry name" value="Alpha-amylase"/>
    <property type="match status" value="1"/>
</dbReference>
<dbReference type="SMART" id="SM00642">
    <property type="entry name" value="Aamy"/>
    <property type="match status" value="1"/>
</dbReference>
<dbReference type="RefSeq" id="WP_342756462.1">
    <property type="nucleotide sequence ID" value="NZ_CP146256.1"/>
</dbReference>
<reference evidence="3 4" key="1">
    <citation type="submission" date="2024-02" db="EMBL/GenBank/DDBJ databases">
        <title>Bacterial strain from lacustrine sediment.</title>
        <authorList>
            <person name="Petit C."/>
            <person name="Fadhlaoui K."/>
        </authorList>
    </citation>
    <scope>NUCLEOTIDE SEQUENCE [LARGE SCALE GENOMIC DNA]</scope>
    <source>
        <strain evidence="3 4">IPX-CK</strain>
    </source>
</reference>
<dbReference type="PANTHER" id="PTHR10357">
    <property type="entry name" value="ALPHA-AMYLASE FAMILY MEMBER"/>
    <property type="match status" value="1"/>
</dbReference>
<keyword evidence="1" id="KW-0378">Hydrolase</keyword>
<dbReference type="InterPro" id="IPR006047">
    <property type="entry name" value="GH13_cat_dom"/>
</dbReference>
<dbReference type="InterPro" id="IPR045857">
    <property type="entry name" value="O16G_dom_2"/>
</dbReference>
<feature type="domain" description="Glycosyl hydrolase family 13 catalytic" evidence="2">
    <location>
        <begin position="1"/>
        <end position="401"/>
    </location>
</feature>
<accession>A0ABZ3ERK7</accession>
<name>A0ABZ3ERK7_9FIRM</name>
<dbReference type="InterPro" id="IPR013780">
    <property type="entry name" value="Glyco_hydro_b"/>
</dbReference>
<dbReference type="EMBL" id="CP146256">
    <property type="protein sequence ID" value="XAH72849.1"/>
    <property type="molecule type" value="Genomic_DNA"/>
</dbReference>
<dbReference type="Gene3D" id="3.20.20.80">
    <property type="entry name" value="Glycosidases"/>
    <property type="match status" value="1"/>
</dbReference>
<dbReference type="Gene3D" id="2.60.40.1180">
    <property type="entry name" value="Golgi alpha-mannosidase II"/>
    <property type="match status" value="1"/>
</dbReference>
<keyword evidence="4" id="KW-1185">Reference proteome</keyword>
<evidence type="ECO:0000256" key="1">
    <source>
        <dbReference type="ARBA" id="ARBA00022801"/>
    </source>
</evidence>
<dbReference type="Proteomes" id="UP001451571">
    <property type="component" value="Chromosome"/>
</dbReference>
<protein>
    <submittedName>
        <fullName evidence="3">Alpha-glucosidase</fullName>
    </submittedName>
</protein>